<accession>D5BL32</accession>
<organism evidence="2 3">
    <name type="scientific">Zunongwangia profunda (strain DSM 18752 / CCTCC AB 206139 / SM-A87)</name>
    <name type="common">Wangia profunda</name>
    <dbReference type="NCBI Taxonomy" id="655815"/>
    <lineage>
        <taxon>Bacteria</taxon>
        <taxon>Pseudomonadati</taxon>
        <taxon>Bacteroidota</taxon>
        <taxon>Flavobacteriia</taxon>
        <taxon>Flavobacteriales</taxon>
        <taxon>Flavobacteriaceae</taxon>
        <taxon>Zunongwangia</taxon>
    </lineage>
</organism>
<sequence>MDIDQLRNAWQQQEEKLEATRALNVKILKELKLEHTKSKIKRLLCLPVSTLLFCCFIICYATIFIISNFGTWYFVFSGIVILFFAFAFVFSSIHQLRIILSLDYQQPITILQRELSKLKLSVIYNLKIAAAVLPFSPFIGIFTIKAILNFDITEIISLRQVLIFAGITVILQLISLFFSAKLSAKNKDKNYMNWLLKANGSQINEAKSFLSEIEDFK</sequence>
<feature type="transmembrane region" description="Helical" evidence="1">
    <location>
        <begin position="43"/>
        <end position="66"/>
    </location>
</feature>
<dbReference type="STRING" id="655815.ZPR_1596"/>
<dbReference type="Proteomes" id="UP000001654">
    <property type="component" value="Chromosome"/>
</dbReference>
<proteinExistence type="predicted"/>
<protein>
    <submittedName>
        <fullName evidence="2">Membrane protein</fullName>
    </submittedName>
</protein>
<feature type="transmembrane region" description="Helical" evidence="1">
    <location>
        <begin position="122"/>
        <end position="148"/>
    </location>
</feature>
<gene>
    <name evidence="2" type="ordered locus">ZPR_1596</name>
</gene>
<evidence type="ECO:0000313" key="2">
    <source>
        <dbReference type="EMBL" id="ADF51931.1"/>
    </source>
</evidence>
<feature type="transmembrane region" description="Helical" evidence="1">
    <location>
        <begin position="72"/>
        <end position="93"/>
    </location>
</feature>
<reference evidence="2 3" key="1">
    <citation type="journal article" date="2010" name="BMC Genomics">
        <title>The complete genome of Zunongwangia profunda SM-A87 reveals its adaptation to the deep-sea environment and ecological role in sedimentary organic nitrogen degradation.</title>
        <authorList>
            <person name="Qin Q.L."/>
            <person name="Zhang X.Y."/>
            <person name="Wang X.M."/>
            <person name="Liu G.M."/>
            <person name="Chen X.L."/>
            <person name="Xie B.B."/>
            <person name="Dang H.Y."/>
            <person name="Zhou B.C."/>
            <person name="Yu J."/>
            <person name="Zhang Y.Z."/>
        </authorList>
    </citation>
    <scope>NUCLEOTIDE SEQUENCE [LARGE SCALE GENOMIC DNA]</scope>
    <source>
        <strain evidence="3">DSM 18752 / CCTCC AB 206139 / SM-A87</strain>
    </source>
</reference>
<keyword evidence="3" id="KW-1185">Reference proteome</keyword>
<dbReference type="eggNOG" id="ENOG5030EFE">
    <property type="taxonomic scope" value="Bacteria"/>
</dbReference>
<dbReference type="KEGG" id="zpr:ZPR_1596"/>
<keyword evidence="1" id="KW-0812">Transmembrane</keyword>
<name>D5BL32_ZUNPS</name>
<evidence type="ECO:0000256" key="1">
    <source>
        <dbReference type="SAM" id="Phobius"/>
    </source>
</evidence>
<dbReference type="OrthoDB" id="5706484at2"/>
<keyword evidence="1" id="KW-1133">Transmembrane helix</keyword>
<dbReference type="HOGENOM" id="CLU_1250122_0_0_10"/>
<evidence type="ECO:0000313" key="3">
    <source>
        <dbReference type="Proteomes" id="UP000001654"/>
    </source>
</evidence>
<dbReference type="RefSeq" id="WP_013071074.1">
    <property type="nucleotide sequence ID" value="NC_014041.1"/>
</dbReference>
<dbReference type="AlphaFoldDB" id="D5BL32"/>
<dbReference type="EMBL" id="CP001650">
    <property type="protein sequence ID" value="ADF51931.1"/>
    <property type="molecule type" value="Genomic_DNA"/>
</dbReference>
<feature type="transmembrane region" description="Helical" evidence="1">
    <location>
        <begin position="160"/>
        <end position="180"/>
    </location>
</feature>
<keyword evidence="1" id="KW-0472">Membrane</keyword>